<reference evidence="4 5" key="1">
    <citation type="submission" date="2013-11" db="EMBL/GenBank/DDBJ databases">
        <title>Draft genome sequence and annotation of the entomopathogenic bacterium, Xenorhabdus cabanillasi strain JM26.</title>
        <authorList>
            <person name="Gualtieri M."/>
            <person name="Ogier J.C."/>
            <person name="Pages S."/>
            <person name="Givaudan A."/>
            <person name="Gaudriault S."/>
        </authorList>
    </citation>
    <scope>NUCLEOTIDE SEQUENCE [LARGE SCALE GENOMIC DNA]</scope>
    <source>
        <strain evidence="4 5">JM26</strain>
    </source>
</reference>
<dbReference type="Proteomes" id="UP000019197">
    <property type="component" value="Unassembled WGS sequence"/>
</dbReference>
<evidence type="ECO:0000313" key="4">
    <source>
        <dbReference type="EMBL" id="CDL85818.1"/>
    </source>
</evidence>
<keyword evidence="2" id="KW-1133">Transmembrane helix</keyword>
<dbReference type="Gene3D" id="3.10.310.50">
    <property type="match status" value="1"/>
</dbReference>
<dbReference type="OrthoDB" id="9810918at2"/>
<gene>
    <name evidence="4" type="ORF">XCR1_2410010</name>
</gene>
<dbReference type="InterPro" id="IPR007621">
    <property type="entry name" value="TPM_dom"/>
</dbReference>
<dbReference type="PANTHER" id="PTHR30373">
    <property type="entry name" value="UPF0603 PROTEIN YGCG"/>
    <property type="match status" value="1"/>
</dbReference>
<dbReference type="AlphaFoldDB" id="W1J704"/>
<comment type="caution">
    <text evidence="4">The sequence shown here is derived from an EMBL/GenBank/DDBJ whole genome shotgun (WGS) entry which is preliminary data.</text>
</comment>
<evidence type="ECO:0000259" key="3">
    <source>
        <dbReference type="Pfam" id="PF04536"/>
    </source>
</evidence>
<dbReference type="PANTHER" id="PTHR30373:SF2">
    <property type="entry name" value="UPF0603 PROTEIN YGCG"/>
    <property type="match status" value="1"/>
</dbReference>
<feature type="transmembrane region" description="Helical" evidence="2">
    <location>
        <begin position="224"/>
        <end position="243"/>
    </location>
</feature>
<keyword evidence="2" id="KW-0472">Membrane</keyword>
<sequence>MFMISNLPMDGLNTSTKHPQRYSRSIIKHILILFMLFFSISSVSAKEVRQETTLVEVPALTQSVTDVSNILTKNEHQRLTRKLKKLQSEHKVQMAVLILPTTGSDSVETFASRVFTEWKLGSKQRNDGILFLVASDDHKMRIAVGSGLKKQLTETKLANILRKDARLAFKEDDYYEGISNSIESLESLVKQSWQEQASQETSKITQAFEDDNSDTSDNISDKDFSNLLIFWLIGLISLPLLVFRTGGRFKRFLKSASTVAVCTFVLSLVGIFPAIPLGYYLMIFFLPVILILVVLFFGASLLGSLFSSLFGGLFGGSGSESPAIATERTENPNDDSFSGGGGKSDNDGASGDW</sequence>
<feature type="transmembrane region" description="Helical" evidence="2">
    <location>
        <begin position="255"/>
        <end position="275"/>
    </location>
</feature>
<dbReference type="EMBL" id="CBXE010000159">
    <property type="protein sequence ID" value="CDL85818.1"/>
    <property type="molecule type" value="Genomic_DNA"/>
</dbReference>
<feature type="region of interest" description="Disordered" evidence="1">
    <location>
        <begin position="319"/>
        <end position="353"/>
    </location>
</feature>
<proteinExistence type="predicted"/>
<name>W1J704_9GAMM</name>
<feature type="domain" description="TPM" evidence="3">
    <location>
        <begin position="64"/>
        <end position="186"/>
    </location>
</feature>
<accession>W1J704</accession>
<protein>
    <recommendedName>
        <fullName evidence="3">TPM domain-containing protein</fullName>
    </recommendedName>
</protein>
<evidence type="ECO:0000256" key="1">
    <source>
        <dbReference type="SAM" id="MobiDB-lite"/>
    </source>
</evidence>
<dbReference type="Pfam" id="PF04536">
    <property type="entry name" value="TPM_phosphatase"/>
    <property type="match status" value="1"/>
</dbReference>
<dbReference type="RefSeq" id="WP_038264242.1">
    <property type="nucleotide sequence ID" value="NZ_CAWLVK010000159.1"/>
</dbReference>
<keyword evidence="2" id="KW-0812">Transmembrane</keyword>
<organism evidence="4 5">
    <name type="scientific">Xenorhabdus cabanillasii JM26</name>
    <dbReference type="NCBI Taxonomy" id="1427517"/>
    <lineage>
        <taxon>Bacteria</taxon>
        <taxon>Pseudomonadati</taxon>
        <taxon>Pseudomonadota</taxon>
        <taxon>Gammaproteobacteria</taxon>
        <taxon>Enterobacterales</taxon>
        <taxon>Morganellaceae</taxon>
        <taxon>Xenorhabdus</taxon>
    </lineage>
</organism>
<evidence type="ECO:0000256" key="2">
    <source>
        <dbReference type="SAM" id="Phobius"/>
    </source>
</evidence>
<feature type="transmembrane region" description="Helical" evidence="2">
    <location>
        <begin position="281"/>
        <end position="306"/>
    </location>
</feature>
<evidence type="ECO:0000313" key="5">
    <source>
        <dbReference type="Proteomes" id="UP000019197"/>
    </source>
</evidence>